<evidence type="ECO:0000256" key="1">
    <source>
        <dbReference type="ARBA" id="ARBA00006914"/>
    </source>
</evidence>
<dbReference type="GO" id="GO:0043001">
    <property type="term" value="P:Golgi to plasma membrane protein transport"/>
    <property type="evidence" value="ECO:0007669"/>
    <property type="project" value="TreeGrafter"/>
</dbReference>
<dbReference type="PANTHER" id="PTHR23078:SF3">
    <property type="entry name" value="VESICLE-FUSING ATPASE"/>
    <property type="match status" value="1"/>
</dbReference>
<dbReference type="SUPFAM" id="SSF52540">
    <property type="entry name" value="P-loop containing nucleoside triphosphate hydrolases"/>
    <property type="match status" value="1"/>
</dbReference>
<comment type="cofactor">
    <cofactor evidence="4">
        <name>Mg(2+)</name>
        <dbReference type="ChEBI" id="CHEBI:18420"/>
    </cofactor>
    <text evidence="4">Binds 1 Mg(2+) ion per subunit.</text>
</comment>
<dbReference type="EMBL" id="CAJOBC010122235">
    <property type="protein sequence ID" value="CAF4579518.1"/>
    <property type="molecule type" value="Genomic_DNA"/>
</dbReference>
<keyword evidence="4" id="KW-0963">Cytoplasm</keyword>
<keyword evidence="3 4" id="KW-0067">ATP-binding</keyword>
<comment type="subcellular location">
    <subcellularLocation>
        <location evidence="4">Cytoplasm</location>
    </subcellularLocation>
</comment>
<evidence type="ECO:0000256" key="4">
    <source>
        <dbReference type="RuleBase" id="RU367045"/>
    </source>
</evidence>
<dbReference type="OrthoDB" id="27435at2759"/>
<dbReference type="GO" id="GO:0005795">
    <property type="term" value="C:Golgi stack"/>
    <property type="evidence" value="ECO:0007669"/>
    <property type="project" value="TreeGrafter"/>
</dbReference>
<comment type="similarity">
    <text evidence="1 4">Belongs to the AAA ATPase family.</text>
</comment>
<proteinExistence type="inferred from homology"/>
<evidence type="ECO:0000256" key="3">
    <source>
        <dbReference type="ARBA" id="ARBA00022840"/>
    </source>
</evidence>
<dbReference type="Proteomes" id="UP000681722">
    <property type="component" value="Unassembled WGS sequence"/>
</dbReference>
<dbReference type="GO" id="GO:0016887">
    <property type="term" value="F:ATP hydrolysis activity"/>
    <property type="evidence" value="ECO:0007669"/>
    <property type="project" value="InterPro"/>
</dbReference>
<dbReference type="InterPro" id="IPR027417">
    <property type="entry name" value="P-loop_NTPase"/>
</dbReference>
<organism evidence="5 6">
    <name type="scientific">Didymodactylos carnosus</name>
    <dbReference type="NCBI Taxonomy" id="1234261"/>
    <lineage>
        <taxon>Eukaryota</taxon>
        <taxon>Metazoa</taxon>
        <taxon>Spiralia</taxon>
        <taxon>Gnathifera</taxon>
        <taxon>Rotifera</taxon>
        <taxon>Eurotatoria</taxon>
        <taxon>Bdelloidea</taxon>
        <taxon>Philodinida</taxon>
        <taxon>Philodinidae</taxon>
        <taxon>Didymodactylos</taxon>
    </lineage>
</organism>
<keyword evidence="4" id="KW-0813">Transport</keyword>
<keyword evidence="4" id="KW-0479">Metal-binding</keyword>
<comment type="catalytic activity">
    <reaction evidence="4">
        <text>ATP + H2O = ADP + phosphate + H(+)</text>
        <dbReference type="Rhea" id="RHEA:13065"/>
        <dbReference type="ChEBI" id="CHEBI:15377"/>
        <dbReference type="ChEBI" id="CHEBI:15378"/>
        <dbReference type="ChEBI" id="CHEBI:30616"/>
        <dbReference type="ChEBI" id="CHEBI:43474"/>
        <dbReference type="ChEBI" id="CHEBI:456216"/>
        <dbReference type="EC" id="3.6.4.6"/>
    </reaction>
</comment>
<evidence type="ECO:0000313" key="5">
    <source>
        <dbReference type="EMBL" id="CAF4579518.1"/>
    </source>
</evidence>
<keyword evidence="2 4" id="KW-0547">Nucleotide-binding</keyword>
<comment type="function">
    <text evidence="4">Required for vesicle-mediated transport. Catalyzes the fusion of transport vesicles within the Golgi cisternae. Is also required for transport from the endoplasmic reticulum to the Golgi stack. Seems to function as a fusion protein required for the delivery of cargo proteins to all compartments of the Golgi stack independent of vesicle origin.</text>
</comment>
<dbReference type="EC" id="3.6.4.6" evidence="4"/>
<feature type="non-terminal residue" evidence="5">
    <location>
        <position position="1"/>
    </location>
</feature>
<dbReference type="GO" id="GO:0006891">
    <property type="term" value="P:intra-Golgi vesicle-mediated transport"/>
    <property type="evidence" value="ECO:0007669"/>
    <property type="project" value="TreeGrafter"/>
</dbReference>
<comment type="caution">
    <text evidence="5">The sequence shown here is derived from an EMBL/GenBank/DDBJ whole genome shotgun (WGS) entry which is preliminary data.</text>
</comment>
<dbReference type="GO" id="GO:0005524">
    <property type="term" value="F:ATP binding"/>
    <property type="evidence" value="ECO:0007669"/>
    <property type="project" value="UniProtKB-UniRule"/>
</dbReference>
<keyword evidence="4" id="KW-0378">Hydrolase</keyword>
<sequence length="80" mass="9229">MVKKAHCMLEYLMKLMLWLPNAQSRLDILSIHTKKMRENSKLATDVNFKYLSNLMIDFSGAQIEQVIRLAASQAMLSDIK</sequence>
<protein>
    <recommendedName>
        <fullName evidence="4">Vesicle-fusing ATPase</fullName>
        <ecNumber evidence="4">3.6.4.6</ecNumber>
    </recommendedName>
</protein>
<dbReference type="GO" id="GO:0046872">
    <property type="term" value="F:metal ion binding"/>
    <property type="evidence" value="ECO:0007669"/>
    <property type="project" value="UniProtKB-UniRule"/>
</dbReference>
<name>A0A8S2YUJ1_9BILA</name>
<dbReference type="AlphaFoldDB" id="A0A8S2YUJ1"/>
<keyword evidence="4" id="KW-0931">ER-Golgi transport</keyword>
<dbReference type="Gene3D" id="1.10.8.60">
    <property type="match status" value="1"/>
</dbReference>
<evidence type="ECO:0000256" key="2">
    <source>
        <dbReference type="ARBA" id="ARBA00022741"/>
    </source>
</evidence>
<dbReference type="PANTHER" id="PTHR23078">
    <property type="entry name" value="VESICULAR-FUSION PROTEIN NSF"/>
    <property type="match status" value="1"/>
</dbReference>
<accession>A0A8S2YUJ1</accession>
<gene>
    <name evidence="5" type="ORF">SRO942_LOCUS48082</name>
</gene>
<evidence type="ECO:0000313" key="6">
    <source>
        <dbReference type="Proteomes" id="UP000681722"/>
    </source>
</evidence>
<keyword evidence="4" id="KW-0653">Protein transport</keyword>
<reference evidence="5" key="1">
    <citation type="submission" date="2021-02" db="EMBL/GenBank/DDBJ databases">
        <authorList>
            <person name="Nowell W R."/>
        </authorList>
    </citation>
    <scope>NUCLEOTIDE SEQUENCE</scope>
</reference>
<dbReference type="InterPro" id="IPR039812">
    <property type="entry name" value="Vesicle-fus_ATPase"/>
</dbReference>
<dbReference type="GO" id="GO:0035494">
    <property type="term" value="P:SNARE complex disassembly"/>
    <property type="evidence" value="ECO:0007669"/>
    <property type="project" value="InterPro"/>
</dbReference>
<keyword evidence="4" id="KW-0460">Magnesium</keyword>